<dbReference type="CDD" id="cd04301">
    <property type="entry name" value="NAT_SF"/>
    <property type="match status" value="1"/>
</dbReference>
<organism evidence="2 3">
    <name type="scientific">Tothia fuscella</name>
    <dbReference type="NCBI Taxonomy" id="1048955"/>
    <lineage>
        <taxon>Eukaryota</taxon>
        <taxon>Fungi</taxon>
        <taxon>Dikarya</taxon>
        <taxon>Ascomycota</taxon>
        <taxon>Pezizomycotina</taxon>
        <taxon>Dothideomycetes</taxon>
        <taxon>Pleosporomycetidae</taxon>
        <taxon>Venturiales</taxon>
        <taxon>Cylindrosympodiaceae</taxon>
        <taxon>Tothia</taxon>
    </lineage>
</organism>
<evidence type="ECO:0000259" key="1">
    <source>
        <dbReference type="PROSITE" id="PS51186"/>
    </source>
</evidence>
<comment type="caution">
    <text evidence="2">The sequence shown here is derived from an EMBL/GenBank/DDBJ whole genome shotgun (WGS) entry which is preliminary data.</text>
</comment>
<proteinExistence type="predicted"/>
<protein>
    <submittedName>
        <fullName evidence="2">GNAT family acetyltransferase</fullName>
    </submittedName>
</protein>
<accession>A0A9P4NVN1</accession>
<dbReference type="Pfam" id="PF13302">
    <property type="entry name" value="Acetyltransf_3"/>
    <property type="match status" value="1"/>
</dbReference>
<keyword evidence="3" id="KW-1185">Reference proteome</keyword>
<dbReference type="InterPro" id="IPR000182">
    <property type="entry name" value="GNAT_dom"/>
</dbReference>
<dbReference type="SUPFAM" id="SSF55729">
    <property type="entry name" value="Acyl-CoA N-acyltransferases (Nat)"/>
    <property type="match status" value="1"/>
</dbReference>
<gene>
    <name evidence="2" type="ORF">EJ08DRAFT_686769</name>
</gene>
<evidence type="ECO:0000313" key="3">
    <source>
        <dbReference type="Proteomes" id="UP000800235"/>
    </source>
</evidence>
<feature type="domain" description="N-acetyltransferase" evidence="1">
    <location>
        <begin position="14"/>
        <end position="199"/>
    </location>
</feature>
<dbReference type="PANTHER" id="PTHR43415:SF3">
    <property type="entry name" value="GNAT-FAMILY ACETYLTRANSFERASE"/>
    <property type="match status" value="1"/>
</dbReference>
<sequence length="220" mass="25326">MTMSVANAFQSKSLVFRAIEDNEEDRAFMHSLWLDPESYYLNNYLQLLKPISRRNYDIHNESKKSNRLLNVLICIPAHVKCSGTQQESSCRPEKPTPIGFVNLHGLSQDHRQHRTLDIGILIAPQYRGHGYGSDAIRWVLNWGFRTAGLHRIGLQSGSFNTGAIVIWQRLGFNEDGRDREAVWENGGWHDEVRFSILEDEWCAMIEKDTDEDTTPTSEYT</sequence>
<dbReference type="EMBL" id="MU007025">
    <property type="protein sequence ID" value="KAF2432525.1"/>
    <property type="molecule type" value="Genomic_DNA"/>
</dbReference>
<name>A0A9P4NVN1_9PEZI</name>
<reference evidence="2" key="1">
    <citation type="journal article" date="2020" name="Stud. Mycol.">
        <title>101 Dothideomycetes genomes: a test case for predicting lifestyles and emergence of pathogens.</title>
        <authorList>
            <person name="Haridas S."/>
            <person name="Albert R."/>
            <person name="Binder M."/>
            <person name="Bloem J."/>
            <person name="Labutti K."/>
            <person name="Salamov A."/>
            <person name="Andreopoulos B."/>
            <person name="Baker S."/>
            <person name="Barry K."/>
            <person name="Bills G."/>
            <person name="Bluhm B."/>
            <person name="Cannon C."/>
            <person name="Castanera R."/>
            <person name="Culley D."/>
            <person name="Daum C."/>
            <person name="Ezra D."/>
            <person name="Gonzalez J."/>
            <person name="Henrissat B."/>
            <person name="Kuo A."/>
            <person name="Liang C."/>
            <person name="Lipzen A."/>
            <person name="Lutzoni F."/>
            <person name="Magnuson J."/>
            <person name="Mondo S."/>
            <person name="Nolan M."/>
            <person name="Ohm R."/>
            <person name="Pangilinan J."/>
            <person name="Park H.-J."/>
            <person name="Ramirez L."/>
            <person name="Alfaro M."/>
            <person name="Sun H."/>
            <person name="Tritt A."/>
            <person name="Yoshinaga Y."/>
            <person name="Zwiers L.-H."/>
            <person name="Turgeon B."/>
            <person name="Goodwin S."/>
            <person name="Spatafora J."/>
            <person name="Crous P."/>
            <person name="Grigoriev I."/>
        </authorList>
    </citation>
    <scope>NUCLEOTIDE SEQUENCE</scope>
    <source>
        <strain evidence="2">CBS 130266</strain>
    </source>
</reference>
<dbReference type="AlphaFoldDB" id="A0A9P4NVN1"/>
<dbReference type="GO" id="GO:0016747">
    <property type="term" value="F:acyltransferase activity, transferring groups other than amino-acyl groups"/>
    <property type="evidence" value="ECO:0007669"/>
    <property type="project" value="InterPro"/>
</dbReference>
<dbReference type="Proteomes" id="UP000800235">
    <property type="component" value="Unassembled WGS sequence"/>
</dbReference>
<dbReference type="PROSITE" id="PS51186">
    <property type="entry name" value="GNAT"/>
    <property type="match status" value="1"/>
</dbReference>
<dbReference type="PANTHER" id="PTHR43415">
    <property type="entry name" value="SPERMIDINE N(1)-ACETYLTRANSFERASE"/>
    <property type="match status" value="1"/>
</dbReference>
<dbReference type="OrthoDB" id="64477at2759"/>
<evidence type="ECO:0000313" key="2">
    <source>
        <dbReference type="EMBL" id="KAF2432525.1"/>
    </source>
</evidence>
<dbReference type="Gene3D" id="3.40.630.30">
    <property type="match status" value="1"/>
</dbReference>
<dbReference type="InterPro" id="IPR016181">
    <property type="entry name" value="Acyl_CoA_acyltransferase"/>
</dbReference>